<evidence type="ECO:0000256" key="1">
    <source>
        <dbReference type="ARBA" id="ARBA00004752"/>
    </source>
</evidence>
<dbReference type="GO" id="GO:0018104">
    <property type="term" value="P:peptidoglycan-protein cross-linking"/>
    <property type="evidence" value="ECO:0007669"/>
    <property type="project" value="TreeGrafter"/>
</dbReference>
<dbReference type="Gene3D" id="2.40.440.10">
    <property type="entry name" value="L,D-transpeptidase catalytic domain-like"/>
    <property type="match status" value="1"/>
</dbReference>
<protein>
    <recommendedName>
        <fullName evidence="11">L,D-TPase catalytic domain-containing protein</fullName>
    </recommendedName>
</protein>
<organism evidence="12 13">
    <name type="scientific">Virgisporangium aliadipatigenens</name>
    <dbReference type="NCBI Taxonomy" id="741659"/>
    <lineage>
        <taxon>Bacteria</taxon>
        <taxon>Bacillati</taxon>
        <taxon>Actinomycetota</taxon>
        <taxon>Actinomycetes</taxon>
        <taxon>Micromonosporales</taxon>
        <taxon>Micromonosporaceae</taxon>
        <taxon>Virgisporangium</taxon>
    </lineage>
</organism>
<dbReference type="EMBL" id="BOPF01000040">
    <property type="protein sequence ID" value="GIJ50912.1"/>
    <property type="molecule type" value="Genomic_DNA"/>
</dbReference>
<comment type="caution">
    <text evidence="12">The sequence shown here is derived from an EMBL/GenBank/DDBJ whole genome shotgun (WGS) entry which is preliminary data.</text>
</comment>
<evidence type="ECO:0000259" key="11">
    <source>
        <dbReference type="PROSITE" id="PS52029"/>
    </source>
</evidence>
<dbReference type="Proteomes" id="UP000619260">
    <property type="component" value="Unassembled WGS sequence"/>
</dbReference>
<feature type="compositionally biased region" description="Low complexity" evidence="10">
    <location>
        <begin position="25"/>
        <end position="42"/>
    </location>
</feature>
<keyword evidence="8 9" id="KW-0961">Cell wall biogenesis/degradation</keyword>
<comment type="similarity">
    <text evidence="2">Belongs to the YkuD family.</text>
</comment>
<evidence type="ECO:0000256" key="4">
    <source>
        <dbReference type="ARBA" id="ARBA00022679"/>
    </source>
</evidence>
<feature type="domain" description="L,D-TPase catalytic" evidence="11">
    <location>
        <begin position="152"/>
        <end position="273"/>
    </location>
</feature>
<dbReference type="PROSITE" id="PS52029">
    <property type="entry name" value="LD_TPASE"/>
    <property type="match status" value="1"/>
</dbReference>
<sequence>MAIVAGVLALSVTGTGCGSPKRRAAPAPHSSVASPTPVASPAEPIPTAVAAPAGLHTISYLTGPEGLPADPTPMSDVQATTGLRPASGSTVVLYDAPGGVPRAHLPADISGVPVTVPVVGRQTGWVAVLTPTANRTIGWVPPGGWTEVPLRDRLVVKRSAHQLTWYRDGQAKETWTVTIGSSATPTPLGRTFVLGRSTLPGSVYAGLDVLALGAVPDDREAVGPELAGAHVGIHAWYRNEFGRNVSNGCVRMPPAAQSVLLAEIVPGTEVMVVD</sequence>
<reference evidence="12" key="1">
    <citation type="submission" date="2021-01" db="EMBL/GenBank/DDBJ databases">
        <title>Whole genome shotgun sequence of Virgisporangium aliadipatigenens NBRC 105644.</title>
        <authorList>
            <person name="Komaki H."/>
            <person name="Tamura T."/>
        </authorList>
    </citation>
    <scope>NUCLEOTIDE SEQUENCE</scope>
    <source>
        <strain evidence="12">NBRC 105644</strain>
    </source>
</reference>
<accession>A0A8J3YUH8</accession>
<dbReference type="Pfam" id="PF03734">
    <property type="entry name" value="YkuD"/>
    <property type="match status" value="1"/>
</dbReference>
<feature type="active site" description="Proton donor/acceptor" evidence="9">
    <location>
        <position position="234"/>
    </location>
</feature>
<dbReference type="GO" id="GO:0005576">
    <property type="term" value="C:extracellular region"/>
    <property type="evidence" value="ECO:0007669"/>
    <property type="project" value="TreeGrafter"/>
</dbReference>
<feature type="region of interest" description="Disordered" evidence="10">
    <location>
        <begin position="15"/>
        <end position="44"/>
    </location>
</feature>
<dbReference type="GO" id="GO:0071555">
    <property type="term" value="P:cell wall organization"/>
    <property type="evidence" value="ECO:0007669"/>
    <property type="project" value="UniProtKB-UniRule"/>
</dbReference>
<evidence type="ECO:0000313" key="13">
    <source>
        <dbReference type="Proteomes" id="UP000619260"/>
    </source>
</evidence>
<dbReference type="UniPathway" id="UPA00219"/>
<feature type="active site" description="Nucleophile" evidence="9">
    <location>
        <position position="249"/>
    </location>
</feature>
<dbReference type="AlphaFoldDB" id="A0A8J3YUH8"/>
<keyword evidence="13" id="KW-1185">Reference proteome</keyword>
<name>A0A8J3YUH8_9ACTN</name>
<evidence type="ECO:0000256" key="9">
    <source>
        <dbReference type="PROSITE-ProRule" id="PRU01373"/>
    </source>
</evidence>
<evidence type="ECO:0000256" key="2">
    <source>
        <dbReference type="ARBA" id="ARBA00005992"/>
    </source>
</evidence>
<evidence type="ECO:0000256" key="8">
    <source>
        <dbReference type="ARBA" id="ARBA00023316"/>
    </source>
</evidence>
<dbReference type="InterPro" id="IPR050979">
    <property type="entry name" value="LD-transpeptidase"/>
</dbReference>
<dbReference type="GO" id="GO:0016757">
    <property type="term" value="F:glycosyltransferase activity"/>
    <property type="evidence" value="ECO:0007669"/>
    <property type="project" value="UniProtKB-KW"/>
</dbReference>
<keyword evidence="6 9" id="KW-0133">Cell shape</keyword>
<comment type="pathway">
    <text evidence="1 9">Cell wall biogenesis; peptidoglycan biosynthesis.</text>
</comment>
<dbReference type="PANTHER" id="PTHR30582:SF24">
    <property type="entry name" value="L,D-TRANSPEPTIDASE ERFK_SRFK-RELATED"/>
    <property type="match status" value="1"/>
</dbReference>
<dbReference type="InterPro" id="IPR038063">
    <property type="entry name" value="Transpep_catalytic_dom"/>
</dbReference>
<evidence type="ECO:0000256" key="10">
    <source>
        <dbReference type="SAM" id="MobiDB-lite"/>
    </source>
</evidence>
<keyword evidence="3" id="KW-0328">Glycosyltransferase</keyword>
<proteinExistence type="inferred from homology"/>
<dbReference type="SUPFAM" id="SSF141523">
    <property type="entry name" value="L,D-transpeptidase catalytic domain-like"/>
    <property type="match status" value="1"/>
</dbReference>
<evidence type="ECO:0000256" key="3">
    <source>
        <dbReference type="ARBA" id="ARBA00022676"/>
    </source>
</evidence>
<evidence type="ECO:0000256" key="6">
    <source>
        <dbReference type="ARBA" id="ARBA00022960"/>
    </source>
</evidence>
<dbReference type="InterPro" id="IPR005490">
    <property type="entry name" value="LD_TPept_cat_dom"/>
</dbReference>
<evidence type="ECO:0000256" key="5">
    <source>
        <dbReference type="ARBA" id="ARBA00022801"/>
    </source>
</evidence>
<keyword evidence="5" id="KW-0378">Hydrolase</keyword>
<dbReference type="PANTHER" id="PTHR30582">
    <property type="entry name" value="L,D-TRANSPEPTIDASE"/>
    <property type="match status" value="1"/>
</dbReference>
<keyword evidence="7 9" id="KW-0573">Peptidoglycan synthesis</keyword>
<keyword evidence="4" id="KW-0808">Transferase</keyword>
<evidence type="ECO:0000313" key="12">
    <source>
        <dbReference type="EMBL" id="GIJ50912.1"/>
    </source>
</evidence>
<dbReference type="GO" id="GO:0008360">
    <property type="term" value="P:regulation of cell shape"/>
    <property type="evidence" value="ECO:0007669"/>
    <property type="project" value="UniProtKB-UniRule"/>
</dbReference>
<dbReference type="CDD" id="cd16913">
    <property type="entry name" value="YkuD_like"/>
    <property type="match status" value="1"/>
</dbReference>
<gene>
    <name evidence="12" type="ORF">Val02_77980</name>
</gene>
<evidence type="ECO:0000256" key="7">
    <source>
        <dbReference type="ARBA" id="ARBA00022984"/>
    </source>
</evidence>
<dbReference type="GO" id="GO:0071972">
    <property type="term" value="F:peptidoglycan L,D-transpeptidase activity"/>
    <property type="evidence" value="ECO:0007669"/>
    <property type="project" value="TreeGrafter"/>
</dbReference>